<keyword evidence="6" id="KW-1185">Reference proteome</keyword>
<dbReference type="GO" id="GO:0003677">
    <property type="term" value="F:DNA binding"/>
    <property type="evidence" value="ECO:0007669"/>
    <property type="project" value="InterPro"/>
</dbReference>
<feature type="compositionally biased region" description="Acidic residues" evidence="3">
    <location>
        <begin position="190"/>
        <end position="199"/>
    </location>
</feature>
<feature type="compositionally biased region" description="Acidic residues" evidence="3">
    <location>
        <begin position="100"/>
        <end position="112"/>
    </location>
</feature>
<feature type="compositionally biased region" description="Polar residues" evidence="3">
    <location>
        <begin position="123"/>
        <end position="133"/>
    </location>
</feature>
<dbReference type="Pfam" id="PF00023">
    <property type="entry name" value="Ank"/>
    <property type="match status" value="1"/>
</dbReference>
<feature type="non-terminal residue" evidence="5">
    <location>
        <position position="1"/>
    </location>
</feature>
<feature type="compositionally biased region" description="Pro residues" evidence="3">
    <location>
        <begin position="687"/>
        <end position="696"/>
    </location>
</feature>
<dbReference type="PROSITE" id="PS50297">
    <property type="entry name" value="ANK_REP_REGION"/>
    <property type="match status" value="1"/>
</dbReference>
<keyword evidence="1" id="KW-0040">ANK repeat</keyword>
<dbReference type="GO" id="GO:0045944">
    <property type="term" value="P:positive regulation of transcription by RNA polymerase II"/>
    <property type="evidence" value="ECO:0007669"/>
    <property type="project" value="UniProtKB-ARBA"/>
</dbReference>
<dbReference type="GO" id="GO:0030907">
    <property type="term" value="C:MBF transcription complex"/>
    <property type="evidence" value="ECO:0007669"/>
    <property type="project" value="TreeGrafter"/>
</dbReference>
<reference evidence="5 6" key="1">
    <citation type="journal article" date="2018" name="New Phytol.">
        <title>Phylogenomics of Endogonaceae and evolution of mycorrhizas within Mucoromycota.</title>
        <authorList>
            <person name="Chang Y."/>
            <person name="Desiro A."/>
            <person name="Na H."/>
            <person name="Sandor L."/>
            <person name="Lipzen A."/>
            <person name="Clum A."/>
            <person name="Barry K."/>
            <person name="Grigoriev I.V."/>
            <person name="Martin F.M."/>
            <person name="Stajich J.E."/>
            <person name="Smith M.E."/>
            <person name="Bonito G."/>
            <person name="Spatafora J.W."/>
        </authorList>
    </citation>
    <scope>NUCLEOTIDE SEQUENCE [LARGE SCALE GENOMIC DNA]</scope>
    <source>
        <strain evidence="5 6">AD002</strain>
    </source>
</reference>
<dbReference type="GO" id="GO:0000981">
    <property type="term" value="F:DNA-binding transcription factor activity, RNA polymerase II-specific"/>
    <property type="evidence" value="ECO:0007669"/>
    <property type="project" value="UniProtKB-ARBA"/>
</dbReference>
<feature type="repeat" description="ANK" evidence="1">
    <location>
        <begin position="360"/>
        <end position="392"/>
    </location>
</feature>
<feature type="non-terminal residue" evidence="5">
    <location>
        <position position="799"/>
    </location>
</feature>
<dbReference type="Pfam" id="PF13637">
    <property type="entry name" value="Ank_4"/>
    <property type="match status" value="1"/>
</dbReference>
<feature type="compositionally biased region" description="Polar residues" evidence="3">
    <location>
        <begin position="73"/>
        <end position="87"/>
    </location>
</feature>
<evidence type="ECO:0000256" key="2">
    <source>
        <dbReference type="SAM" id="Coils"/>
    </source>
</evidence>
<feature type="compositionally biased region" description="Basic residues" evidence="3">
    <location>
        <begin position="166"/>
        <end position="181"/>
    </location>
</feature>
<dbReference type="PROSITE" id="PS50088">
    <property type="entry name" value="ANK_REPEAT"/>
    <property type="match status" value="2"/>
</dbReference>
<dbReference type="InterPro" id="IPR036770">
    <property type="entry name" value="Ankyrin_rpt-contain_sf"/>
</dbReference>
<dbReference type="Proteomes" id="UP000274822">
    <property type="component" value="Unassembled WGS sequence"/>
</dbReference>
<gene>
    <name evidence="5" type="ORF">BC938DRAFT_475070</name>
</gene>
<feature type="compositionally biased region" description="Low complexity" evidence="3">
    <location>
        <begin position="670"/>
        <end position="686"/>
    </location>
</feature>
<accession>A0A433Q0Z9</accession>
<keyword evidence="2" id="KW-0175">Coiled coil</keyword>
<evidence type="ECO:0000313" key="6">
    <source>
        <dbReference type="Proteomes" id="UP000274822"/>
    </source>
</evidence>
<comment type="caution">
    <text evidence="5">The sequence shown here is derived from an EMBL/GenBank/DDBJ whole genome shotgun (WGS) entry which is preliminary data.</text>
</comment>
<dbReference type="SMART" id="SM00248">
    <property type="entry name" value="ANK"/>
    <property type="match status" value="3"/>
</dbReference>
<dbReference type="Gene3D" id="3.10.260.10">
    <property type="entry name" value="Transcription regulator HTH, APSES-type DNA-binding domain"/>
    <property type="match status" value="1"/>
</dbReference>
<feature type="compositionally biased region" description="Acidic residues" evidence="3">
    <location>
        <begin position="135"/>
        <end position="148"/>
    </location>
</feature>
<organism evidence="5 6">
    <name type="scientific">Jimgerdemannia flammicorona</name>
    <dbReference type="NCBI Taxonomy" id="994334"/>
    <lineage>
        <taxon>Eukaryota</taxon>
        <taxon>Fungi</taxon>
        <taxon>Fungi incertae sedis</taxon>
        <taxon>Mucoromycota</taxon>
        <taxon>Mucoromycotina</taxon>
        <taxon>Endogonomycetes</taxon>
        <taxon>Endogonales</taxon>
        <taxon>Endogonaceae</taxon>
        <taxon>Jimgerdemannia</taxon>
    </lineage>
</organism>
<dbReference type="PROSITE" id="PS51299">
    <property type="entry name" value="HTH_APSES"/>
    <property type="match status" value="1"/>
</dbReference>
<dbReference type="GO" id="GO:0033309">
    <property type="term" value="C:SBF transcription complex"/>
    <property type="evidence" value="ECO:0007669"/>
    <property type="project" value="TreeGrafter"/>
</dbReference>
<dbReference type="InterPro" id="IPR036887">
    <property type="entry name" value="HTH_APSES_sf"/>
</dbReference>
<feature type="repeat" description="ANK" evidence="1">
    <location>
        <begin position="241"/>
        <end position="273"/>
    </location>
</feature>
<evidence type="ECO:0000313" key="5">
    <source>
        <dbReference type="EMBL" id="RUS23485.1"/>
    </source>
</evidence>
<feature type="region of interest" description="Disordered" evidence="3">
    <location>
        <begin position="599"/>
        <end position="721"/>
    </location>
</feature>
<dbReference type="AlphaFoldDB" id="A0A433Q0Z9"/>
<sequence>TWVPFDRGVALANQYHVQTYLQPLFDFVPTDKSPPLAPKHITAASLRPRKPREPRVPGQAKPRKRKAKDKADLTNTEEQSSQVSYSELESDLTGSGSGMDTDDVEVGEEDSDVSIPDEHMRSEFSSVSQTPSPVDSEDGTSDGSDGSDAENRPHREIGLLLAPPSSHKRRKHHHRRHRRRERERGRGAGEEGEEGEELGGMERSHYAQVLLEYFVSDSQQIPPVLVRPPPDLDINLIIDEEGHTCLHWASAMARMNIVSTLILNHADIYRVNYNGQTALMRSVLFTNNFDNKTFPQLLDLLQKTIFNIDRYDQTVFHHVAITASSKGKVHASRYYMDCLLDKLRHVPAELVSILNVQDVVGDTALVIAARIANKKLVKSLLDSGADPNIRNRTGKTAQDYIVEADRLARSRLKEGVEGAVGVLGGVVAQGVPGSPSQAAMSPFKVVPTVTRLFENLSTSYEKDMTQREEDLKDARSVHTGILAELQETRKAIAELQEKEGGLAEARSKIGELEDRLRDVINGKQMRRLKRLVEEEERRSGVVGGLTGGLSPSLPPTTMAPMGDAQAQQEFLQAVLAQATSIQGEPSAAAAATAAAASSEATGGGAGGEGEPNAGAASGPIKPPTPPLQIKEETRDHPFSSAFPISAPASSSASSSASSAFPPTSLPPPTESSSYPSISPPHHLAPVQPYPHPPHLLPPAQLTAPPLIPGPAIPTSSDGSSSPRILALEHQAVLLREQLAQLQSSRRALVEDIVRLSGQAGQRHADYKHLIALCCGVPVEGVDTLLNPLLEALAAEETYT</sequence>
<feature type="coiled-coil region" evidence="2">
    <location>
        <begin position="478"/>
        <end position="522"/>
    </location>
</feature>
<name>A0A433Q0Z9_9FUNG</name>
<dbReference type="PANTHER" id="PTHR43828">
    <property type="entry name" value="ASPARAGINASE"/>
    <property type="match status" value="1"/>
</dbReference>
<feature type="region of interest" description="Disordered" evidence="3">
    <location>
        <begin position="36"/>
        <end position="199"/>
    </location>
</feature>
<proteinExistence type="predicted"/>
<dbReference type="PANTHER" id="PTHR43828:SF15">
    <property type="entry name" value="TRANSCRIPTION FACTOR MBP1"/>
    <property type="match status" value="1"/>
</dbReference>
<dbReference type="InterPro" id="IPR003163">
    <property type="entry name" value="Tscrpt_reg_HTH_APSES-type"/>
</dbReference>
<evidence type="ECO:0000256" key="1">
    <source>
        <dbReference type="PROSITE-ProRule" id="PRU00023"/>
    </source>
</evidence>
<dbReference type="InterPro" id="IPR002110">
    <property type="entry name" value="Ankyrin_rpt"/>
</dbReference>
<protein>
    <recommendedName>
        <fullName evidence="4">HTH APSES-type domain-containing protein</fullName>
    </recommendedName>
</protein>
<dbReference type="Gene3D" id="1.25.40.20">
    <property type="entry name" value="Ankyrin repeat-containing domain"/>
    <property type="match status" value="1"/>
</dbReference>
<dbReference type="SUPFAM" id="SSF48403">
    <property type="entry name" value="Ankyrin repeat"/>
    <property type="match status" value="1"/>
</dbReference>
<feature type="compositionally biased region" description="Low complexity" evidence="3">
    <location>
        <begin position="638"/>
        <end position="662"/>
    </location>
</feature>
<evidence type="ECO:0000259" key="4">
    <source>
        <dbReference type="PROSITE" id="PS51299"/>
    </source>
</evidence>
<dbReference type="SUPFAM" id="SSF54616">
    <property type="entry name" value="DNA-binding domain of Mlu1-box binding protein MBP1"/>
    <property type="match status" value="1"/>
</dbReference>
<evidence type="ECO:0000256" key="3">
    <source>
        <dbReference type="SAM" id="MobiDB-lite"/>
    </source>
</evidence>
<dbReference type="EMBL" id="RBNJ01019678">
    <property type="protein sequence ID" value="RUS23485.1"/>
    <property type="molecule type" value="Genomic_DNA"/>
</dbReference>
<dbReference type="InterPro" id="IPR051642">
    <property type="entry name" value="SWI6-like"/>
</dbReference>
<feature type="domain" description="HTH APSES-type" evidence="4">
    <location>
        <begin position="1"/>
        <end position="36"/>
    </location>
</feature>